<evidence type="ECO:0000313" key="2">
    <source>
        <dbReference type="Proteomes" id="UP001186974"/>
    </source>
</evidence>
<dbReference type="EMBL" id="JAWDJW010007063">
    <property type="protein sequence ID" value="KAK3062938.1"/>
    <property type="molecule type" value="Genomic_DNA"/>
</dbReference>
<dbReference type="Proteomes" id="UP001186974">
    <property type="component" value="Unassembled WGS sequence"/>
</dbReference>
<sequence>QPNCACPVYPEYDLLALDVNVILGETFHSIDCHFQNTISATDPDALAEHVVKDLNHLEVRQTCGRLEGPADGRDYAKFQLWNNQSVAHQFFAETLNCWDVPLCQSEIHRYGSEAVHMPTVNSIKCGHIKAQAAIEKRAVVVTVTAPSTTNTSITSYDPLTSLLPTATPGSEDKHFSCPEDVIQAYPDIIVFNNTLTTEDSPQPNGICSNTDVPDRKPIKICTNSTFADPCYNGCPWLNACYNLPDTLDNLASSMISFEGTFCVFWQDQNCQGSGGVLLTSDRPIEHLEYTLENDVLSSFKCWDQNAPNDGKDLPSYATPANDDAAFAWYTDSAPIPVDTTIGATIISGISTVESFTASAPLLTAAPPAA</sequence>
<gene>
    <name evidence="1" type="ORF">LTS18_003066</name>
</gene>
<evidence type="ECO:0000313" key="1">
    <source>
        <dbReference type="EMBL" id="KAK3062938.1"/>
    </source>
</evidence>
<feature type="non-terminal residue" evidence="1">
    <location>
        <position position="1"/>
    </location>
</feature>
<comment type="caution">
    <text evidence="1">The sequence shown here is derived from an EMBL/GenBank/DDBJ whole genome shotgun (WGS) entry which is preliminary data.</text>
</comment>
<reference evidence="1" key="1">
    <citation type="submission" date="2024-09" db="EMBL/GenBank/DDBJ databases">
        <title>Black Yeasts Isolated from many extreme environments.</title>
        <authorList>
            <person name="Coleine C."/>
            <person name="Stajich J.E."/>
            <person name="Selbmann L."/>
        </authorList>
    </citation>
    <scope>NUCLEOTIDE SEQUENCE</scope>
    <source>
        <strain evidence="1">CCFEE 5737</strain>
    </source>
</reference>
<proteinExistence type="predicted"/>
<name>A0ACC3D7F6_9PEZI</name>
<organism evidence="1 2">
    <name type="scientific">Coniosporium uncinatum</name>
    <dbReference type="NCBI Taxonomy" id="93489"/>
    <lineage>
        <taxon>Eukaryota</taxon>
        <taxon>Fungi</taxon>
        <taxon>Dikarya</taxon>
        <taxon>Ascomycota</taxon>
        <taxon>Pezizomycotina</taxon>
        <taxon>Dothideomycetes</taxon>
        <taxon>Dothideomycetes incertae sedis</taxon>
        <taxon>Coniosporium</taxon>
    </lineage>
</organism>
<accession>A0ACC3D7F6</accession>
<protein>
    <submittedName>
        <fullName evidence="1">Uncharacterized protein</fullName>
    </submittedName>
</protein>
<keyword evidence="2" id="KW-1185">Reference proteome</keyword>